<gene>
    <name evidence="1" type="ORF">METZ01_LOCUS303824</name>
</gene>
<proteinExistence type="predicted"/>
<reference evidence="1" key="1">
    <citation type="submission" date="2018-05" db="EMBL/GenBank/DDBJ databases">
        <authorList>
            <person name="Lanie J.A."/>
            <person name="Ng W.-L."/>
            <person name="Kazmierczak K.M."/>
            <person name="Andrzejewski T.M."/>
            <person name="Davidsen T.M."/>
            <person name="Wayne K.J."/>
            <person name="Tettelin H."/>
            <person name="Glass J.I."/>
            <person name="Rusch D."/>
            <person name="Podicherti R."/>
            <person name="Tsui H.-C.T."/>
            <person name="Winkler M.E."/>
        </authorList>
    </citation>
    <scope>NUCLEOTIDE SEQUENCE</scope>
</reference>
<organism evidence="1">
    <name type="scientific">marine metagenome</name>
    <dbReference type="NCBI Taxonomy" id="408172"/>
    <lineage>
        <taxon>unclassified sequences</taxon>
        <taxon>metagenomes</taxon>
        <taxon>ecological metagenomes</taxon>
    </lineage>
</organism>
<dbReference type="EMBL" id="UINC01095133">
    <property type="protein sequence ID" value="SVC50970.1"/>
    <property type="molecule type" value="Genomic_DNA"/>
</dbReference>
<evidence type="ECO:0000313" key="1">
    <source>
        <dbReference type="EMBL" id="SVC50970.1"/>
    </source>
</evidence>
<accession>A0A382MQV4</accession>
<feature type="non-terminal residue" evidence="1">
    <location>
        <position position="335"/>
    </location>
</feature>
<protein>
    <submittedName>
        <fullName evidence="1">Uncharacterized protein</fullName>
    </submittedName>
</protein>
<dbReference type="AlphaFoldDB" id="A0A382MQV4"/>
<sequence length="335" mass="38854">MPKVKLIIIFYLSLVLFLNLGCKTFEKNEWTIEPYYSKKGNPSFENNLINYCGNFFGKKYDYQWDGTPIEESCQIGNSNEFKSGDDGVKWPEDNFYGFQKTKCASILHEPPKTIWVPNDTLGWCPYRNPEVKKYPLKIENGFIKLLKNHVNKSYDGPWTNLNIDTIWRKGFSAMGPSCDCYDYFEKEWDTKYHGIVKNQAILIYNYLRDPERSPVIGKILETLLTYKRNNAFEYLYFHPFSIHTIGDDYSAPDFYNATLNDGLVIVLPGIILMYGILKEEIPENPQLSVIKNYISKLVWLTEQGIETGKITPISGILPDPADHHTVFSGYIHLLW</sequence>
<name>A0A382MQV4_9ZZZZ</name>